<dbReference type="EMBL" id="JACHJS010000001">
    <property type="protein sequence ID" value="MBB4967228.1"/>
    <property type="molecule type" value="Genomic_DNA"/>
</dbReference>
<evidence type="ECO:0000259" key="1">
    <source>
        <dbReference type="PROSITE" id="PS50222"/>
    </source>
</evidence>
<dbReference type="Proteomes" id="UP000542674">
    <property type="component" value="Unassembled WGS sequence"/>
</dbReference>
<dbReference type="PROSITE" id="PS50222">
    <property type="entry name" value="EF_HAND_2"/>
    <property type="match status" value="1"/>
</dbReference>
<dbReference type="PROSITE" id="PS00018">
    <property type="entry name" value="EF_HAND_1"/>
    <property type="match status" value="3"/>
</dbReference>
<dbReference type="SMART" id="SM00054">
    <property type="entry name" value="EFh"/>
    <property type="match status" value="4"/>
</dbReference>
<dbReference type="InterPro" id="IPR002048">
    <property type="entry name" value="EF_hand_dom"/>
</dbReference>
<name>A0A7W7T608_9PSEU</name>
<dbReference type="SUPFAM" id="SSF47473">
    <property type="entry name" value="EF-hand"/>
    <property type="match status" value="1"/>
</dbReference>
<dbReference type="Pfam" id="PF13202">
    <property type="entry name" value="EF-hand_5"/>
    <property type="match status" value="3"/>
</dbReference>
<gene>
    <name evidence="2" type="ORF">F4559_004587</name>
</gene>
<dbReference type="RefSeq" id="WP_184671749.1">
    <property type="nucleotide sequence ID" value="NZ_BAABAI010000048.1"/>
</dbReference>
<evidence type="ECO:0000313" key="2">
    <source>
        <dbReference type="EMBL" id="MBB4967228.1"/>
    </source>
</evidence>
<keyword evidence="3" id="KW-1185">Reference proteome</keyword>
<dbReference type="InterPro" id="IPR018247">
    <property type="entry name" value="EF_Hand_1_Ca_BS"/>
</dbReference>
<evidence type="ECO:0000313" key="3">
    <source>
        <dbReference type="Proteomes" id="UP000542674"/>
    </source>
</evidence>
<dbReference type="Gene3D" id="1.10.238.10">
    <property type="entry name" value="EF-hand"/>
    <property type="match status" value="1"/>
</dbReference>
<dbReference type="AlphaFoldDB" id="A0A7W7T608"/>
<dbReference type="GO" id="GO:0005509">
    <property type="term" value="F:calcium ion binding"/>
    <property type="evidence" value="ECO:0007669"/>
    <property type="project" value="InterPro"/>
</dbReference>
<comment type="caution">
    <text evidence="2">The sequence shown here is derived from an EMBL/GenBank/DDBJ whole genome shotgun (WGS) entry which is preliminary data.</text>
</comment>
<organism evidence="2 3">
    <name type="scientific">Saccharothrix violaceirubra</name>
    <dbReference type="NCBI Taxonomy" id="413306"/>
    <lineage>
        <taxon>Bacteria</taxon>
        <taxon>Bacillati</taxon>
        <taxon>Actinomycetota</taxon>
        <taxon>Actinomycetes</taxon>
        <taxon>Pseudonocardiales</taxon>
        <taxon>Pseudonocardiaceae</taxon>
        <taxon>Saccharothrix</taxon>
    </lineage>
</organism>
<feature type="domain" description="EF-hand" evidence="1">
    <location>
        <begin position="132"/>
        <end position="167"/>
    </location>
</feature>
<protein>
    <submittedName>
        <fullName evidence="2">Ca2+-binding EF-hand superfamily protein</fullName>
    </submittedName>
</protein>
<sequence length="181" mass="20251">MGRGFDILSRKWSLDFDALDYDGDGLLSRADMEGLVESTRVAFGPEGDPVKFAEFRSASLRWWDRFLAPADGDRDGYVTRDEYVAAYREVDLATMSAALIAFVDAIFDFVDTDADGRIGIGEFAALQRAWNASREDAMTVFESLDVDGSGHLSRGELHMYVQQYYTSPDPDALGNNLNFRF</sequence>
<reference evidence="2 3" key="1">
    <citation type="submission" date="2020-08" db="EMBL/GenBank/DDBJ databases">
        <title>Sequencing the genomes of 1000 actinobacteria strains.</title>
        <authorList>
            <person name="Klenk H.-P."/>
        </authorList>
    </citation>
    <scope>NUCLEOTIDE SEQUENCE [LARGE SCALE GENOMIC DNA]</scope>
    <source>
        <strain evidence="2 3">DSM 45084</strain>
    </source>
</reference>
<proteinExistence type="predicted"/>
<accession>A0A7W7T608</accession>
<dbReference type="InterPro" id="IPR011992">
    <property type="entry name" value="EF-hand-dom_pair"/>
</dbReference>